<dbReference type="EMBL" id="CP004144">
    <property type="protein sequence ID" value="AGF96718.1"/>
    <property type="molecule type" value="Genomic_DNA"/>
</dbReference>
<dbReference type="Proteomes" id="UP000011718">
    <property type="component" value="Chromosome"/>
</dbReference>
<feature type="transmembrane region" description="Helical" evidence="1">
    <location>
        <begin position="31"/>
        <end position="48"/>
    </location>
</feature>
<keyword evidence="1" id="KW-0472">Membrane</keyword>
<protein>
    <submittedName>
        <fullName evidence="2">Uncharacterized protein</fullName>
    </submittedName>
</protein>
<dbReference type="AlphaFoldDB" id="M1Q938"/>
<organism evidence="2 3">
    <name type="scientific">Methanosarcina mazei Tuc01</name>
    <dbReference type="NCBI Taxonomy" id="1236903"/>
    <lineage>
        <taxon>Archaea</taxon>
        <taxon>Methanobacteriati</taxon>
        <taxon>Methanobacteriota</taxon>
        <taxon>Stenosarchaea group</taxon>
        <taxon>Methanomicrobia</taxon>
        <taxon>Methanosarcinales</taxon>
        <taxon>Methanosarcinaceae</taxon>
        <taxon>Methanosarcina</taxon>
    </lineage>
</organism>
<evidence type="ECO:0000313" key="3">
    <source>
        <dbReference type="Proteomes" id="UP000011718"/>
    </source>
</evidence>
<proteinExistence type="predicted"/>
<name>M1Q938_METMZ</name>
<accession>M1Q938</accession>
<sequence length="52" mass="6018">MLLHLYFLLQSTVSCLSSYVYQDVKVCPAFFSEKVPVFLAFILLFLLLSEKL</sequence>
<reference evidence="2 3" key="1">
    <citation type="journal article" date="2013" name="Genome Announc.">
        <title>Complete Genome of a Methanosarcina mazei Strain Isolated from Sediment Samples from an Amazonian Flooded Area.</title>
        <authorList>
            <person name="Assis das Gracas D."/>
            <person name="Thiago Juca Ramos R."/>
            <person name="Vieira Araujo A.C."/>
            <person name="Zahlouth R."/>
            <person name="Ribeiro Carneiro A."/>
            <person name="Souza Lopes T."/>
            <person name="Azevedo Barauna R."/>
            <person name="Azevedo V."/>
            <person name="Cruz Schneider M.P."/>
            <person name="Pellizari V.H."/>
            <person name="Silva A."/>
        </authorList>
    </citation>
    <scope>NUCLEOTIDE SEQUENCE [LARGE SCALE GENOMIC DNA]</scope>
    <source>
        <strain evidence="2 3">Tuc01</strain>
    </source>
</reference>
<evidence type="ECO:0000256" key="1">
    <source>
        <dbReference type="SAM" id="Phobius"/>
    </source>
</evidence>
<dbReference type="KEGG" id="mmaz:MmTuc01_1338"/>
<dbReference type="HOGENOM" id="CLU_3075359_0_0_2"/>
<dbReference type="BioCyc" id="MMAZ1236903:G139K-1283-MONOMER"/>
<evidence type="ECO:0000313" key="2">
    <source>
        <dbReference type="EMBL" id="AGF96718.1"/>
    </source>
</evidence>
<gene>
    <name evidence="2" type="ORF">MmTuc01_1338</name>
</gene>
<keyword evidence="1" id="KW-0812">Transmembrane</keyword>
<keyword evidence="1" id="KW-1133">Transmembrane helix</keyword>